<feature type="compositionally biased region" description="Basic and acidic residues" evidence="9">
    <location>
        <begin position="1"/>
        <end position="14"/>
    </location>
</feature>
<keyword evidence="7" id="KW-0804">Transcription</keyword>
<keyword evidence="4" id="KW-0963">Cytoplasm</keyword>
<evidence type="ECO:0000256" key="7">
    <source>
        <dbReference type="ARBA" id="ARBA00023163"/>
    </source>
</evidence>
<evidence type="ECO:0000256" key="4">
    <source>
        <dbReference type="ARBA" id="ARBA00022490"/>
    </source>
</evidence>
<organism evidence="10 11">
    <name type="scientific">Lachancea mirantina</name>
    <dbReference type="NCBI Taxonomy" id="1230905"/>
    <lineage>
        <taxon>Eukaryota</taxon>
        <taxon>Fungi</taxon>
        <taxon>Dikarya</taxon>
        <taxon>Ascomycota</taxon>
        <taxon>Saccharomycotina</taxon>
        <taxon>Saccharomycetes</taxon>
        <taxon>Saccharomycetales</taxon>
        <taxon>Saccharomycetaceae</taxon>
        <taxon>Lachancea</taxon>
    </lineage>
</organism>
<accession>A0A1G4J1C2</accession>
<feature type="region of interest" description="Disordered" evidence="9">
    <location>
        <begin position="149"/>
        <end position="314"/>
    </location>
</feature>
<dbReference type="GO" id="GO:0005737">
    <property type="term" value="C:cytoplasm"/>
    <property type="evidence" value="ECO:0007669"/>
    <property type="project" value="UniProtKB-SubCell"/>
</dbReference>
<dbReference type="InterPro" id="IPR039198">
    <property type="entry name" value="Srl3/Whi5"/>
</dbReference>
<protein>
    <submittedName>
        <fullName evidence="10">LAMI_0C03092g1_1</fullName>
    </submittedName>
</protein>
<name>A0A1G4J1C2_9SACH</name>
<evidence type="ECO:0000313" key="10">
    <source>
        <dbReference type="EMBL" id="SCU83407.1"/>
    </source>
</evidence>
<keyword evidence="8" id="KW-0539">Nucleus</keyword>
<comment type="subcellular location">
    <subcellularLocation>
        <location evidence="2">Cytoplasm</location>
    </subcellularLocation>
    <subcellularLocation>
        <location evidence="1">Nucleus</location>
    </subcellularLocation>
</comment>
<evidence type="ECO:0000256" key="8">
    <source>
        <dbReference type="ARBA" id="ARBA00023242"/>
    </source>
</evidence>
<feature type="compositionally biased region" description="Polar residues" evidence="9">
    <location>
        <begin position="154"/>
        <end position="171"/>
    </location>
</feature>
<dbReference type="PANTHER" id="PTHR28246:SF1">
    <property type="entry name" value="G1-SPECIFIC TRANSCRIPTIONAL REPRESSOR WHI5-RELATED"/>
    <property type="match status" value="1"/>
</dbReference>
<evidence type="ECO:0000256" key="2">
    <source>
        <dbReference type="ARBA" id="ARBA00004496"/>
    </source>
</evidence>
<dbReference type="EMBL" id="LT598466">
    <property type="protein sequence ID" value="SCU83407.1"/>
    <property type="molecule type" value="Genomic_DNA"/>
</dbReference>
<keyword evidence="11" id="KW-1185">Reference proteome</keyword>
<feature type="compositionally biased region" description="Polar residues" evidence="9">
    <location>
        <begin position="185"/>
        <end position="194"/>
    </location>
</feature>
<dbReference type="STRING" id="1230905.A0A1G4J1C2"/>
<evidence type="ECO:0000256" key="3">
    <source>
        <dbReference type="ARBA" id="ARBA00006922"/>
    </source>
</evidence>
<evidence type="ECO:0000256" key="6">
    <source>
        <dbReference type="ARBA" id="ARBA00023015"/>
    </source>
</evidence>
<reference evidence="11" key="1">
    <citation type="submission" date="2016-03" db="EMBL/GenBank/DDBJ databases">
        <authorList>
            <person name="Devillers H."/>
        </authorList>
    </citation>
    <scope>NUCLEOTIDE SEQUENCE [LARGE SCALE GENOMIC DNA]</scope>
</reference>
<dbReference type="GO" id="GO:0033309">
    <property type="term" value="C:SBF transcription complex"/>
    <property type="evidence" value="ECO:0007669"/>
    <property type="project" value="TreeGrafter"/>
</dbReference>
<dbReference type="InterPro" id="IPR013734">
    <property type="entry name" value="TF_Nrm1/Whi5"/>
</dbReference>
<evidence type="ECO:0000256" key="9">
    <source>
        <dbReference type="SAM" id="MobiDB-lite"/>
    </source>
</evidence>
<dbReference type="Pfam" id="PF08528">
    <property type="entry name" value="Whi5"/>
    <property type="match status" value="1"/>
</dbReference>
<dbReference type="Proteomes" id="UP000191024">
    <property type="component" value="Chromosome C"/>
</dbReference>
<dbReference type="AlphaFoldDB" id="A0A1G4J1C2"/>
<keyword evidence="5" id="KW-0678">Repressor</keyword>
<gene>
    <name evidence="10" type="ORF">LAMI_0C03092G</name>
</gene>
<dbReference type="PANTHER" id="PTHR28246">
    <property type="entry name" value="G1-SPECIFIC TRANSCRIPTIONAL REPRESSOR WHI5-RELATED"/>
    <property type="match status" value="1"/>
</dbReference>
<comment type="similarity">
    <text evidence="3">Belongs to the WHI5/NRM1 family.</text>
</comment>
<proteinExistence type="inferred from homology"/>
<keyword evidence="6" id="KW-0805">Transcription regulation</keyword>
<feature type="region of interest" description="Disordered" evidence="9">
    <location>
        <begin position="1"/>
        <end position="116"/>
    </location>
</feature>
<evidence type="ECO:0000256" key="1">
    <source>
        <dbReference type="ARBA" id="ARBA00004123"/>
    </source>
</evidence>
<evidence type="ECO:0000256" key="5">
    <source>
        <dbReference type="ARBA" id="ARBA00022491"/>
    </source>
</evidence>
<dbReference type="GO" id="GO:0003712">
    <property type="term" value="F:transcription coregulator activity"/>
    <property type="evidence" value="ECO:0007669"/>
    <property type="project" value="TreeGrafter"/>
</dbReference>
<dbReference type="GO" id="GO:0000082">
    <property type="term" value="P:G1/S transition of mitotic cell cycle"/>
    <property type="evidence" value="ECO:0007669"/>
    <property type="project" value="InterPro"/>
</dbReference>
<evidence type="ECO:0000313" key="11">
    <source>
        <dbReference type="Proteomes" id="UP000191024"/>
    </source>
</evidence>
<dbReference type="OrthoDB" id="2359117at2759"/>
<sequence>MTETPKKERSKRVSIELTGELLDAGPKSPQTPSPPSNRGRRSSTSLGFLASPLGKDNRNVGIGGGGNDRITLPKSPSARSRLLPPVTPKSRSSEVFLSPSPKLKSPGVTKDSEKPIREISNNLKTRLNYAFVKLQHGWTDKSLVELESEFEKTAGQQPQEGKRLSQPSSLDAATAGGPSKEELLSGSSNYSNAFMKQDEDDSNSAHVALLNALSSPKRKRPPSPGSSTFWANRSRHLAPISTSAPAKDNSKNGGQPSEAEAIETLMSLASPKKKSHQEISTDFSLPAPPTLSKDLDQPKMAYSSRSSSASSLQNTLSKPFLLSNESGQKASALLDVETDVEEQNDDENEI</sequence>